<dbReference type="Proteomes" id="UP000290565">
    <property type="component" value="Unassembled WGS sequence"/>
</dbReference>
<accession>A0A4V1L4S3</accession>
<dbReference type="PANTHER" id="PTHR30441">
    <property type="entry name" value="DUF748 DOMAIN-CONTAINING PROTEIN"/>
    <property type="match status" value="1"/>
</dbReference>
<feature type="domain" description="AsmA" evidence="2">
    <location>
        <begin position="2"/>
        <end position="113"/>
    </location>
</feature>
<sequence>MRALKFAGAALAVVIIAIAVLLVVGIPSGFLTSTIAARVESATGYRLSIDGTTKISLWPTLNVTLNDLTLQDPKDRSGITRLTVDSVQADMSLSSVWSGRPAISELVVTHPVLYQPLLRERLPNAGTASKPLALDTGGATIDRVKVIDGEVAFARIRDRVEGRISAINADAVVGGDRKVNITGTARVGEHPTKFDIKAATPTAPGDRPTIPVDFAIDMPDVLKSQLAGHADMRLNGDVVMINGVNGRLGDGAFNGWASVDIASKPLVKVDLDFQRLAIPLAKSPEGTAGQPWSNAPIDVSGLNYVDAQVRISANEAVIGDAHLSPLALDAKLAGGVLKAGTANLGAYGGQVSGEVILDATTGAPSFAMHSDLVGVRARPLLQGLAEFDRIDGKLQAKLALRSAGASQRALMANMQGTAFVNFQDGAIRGINVAQMIRSLTTGTLSGWQESQDPGQEQSTDLSQLSASFRIDKGQAVTTDLNLIGPLVRVTGAGTIALDTKMMGFRVEPKLVMTTEGQGRTSDPVGFGIPVMIQGTWSQPRIYPDMAGVLDNPDAAYAKLREMGKGLFGPDGAGLGNILGGLGLGSTTPGGGNAAGNANPQGQPPGQNNLLGGPLGEAIGNLIQQGLSSGAGSNTGAGRSRSLPATPSTPAPQASPSGPAPEDPPVAQQDSQPMNDVLRQLFNR</sequence>
<feature type="region of interest" description="Disordered" evidence="1">
    <location>
        <begin position="589"/>
        <end position="683"/>
    </location>
</feature>
<feature type="compositionally biased region" description="Low complexity" evidence="1">
    <location>
        <begin position="641"/>
        <end position="656"/>
    </location>
</feature>
<dbReference type="GO" id="GO:0005886">
    <property type="term" value="C:plasma membrane"/>
    <property type="evidence" value="ECO:0007669"/>
    <property type="project" value="TreeGrafter"/>
</dbReference>
<feature type="domain" description="AsmA" evidence="2">
    <location>
        <begin position="288"/>
        <end position="479"/>
    </location>
</feature>
<feature type="compositionally biased region" description="Low complexity" evidence="1">
    <location>
        <begin position="594"/>
        <end position="611"/>
    </location>
</feature>
<gene>
    <name evidence="3" type="ORF">XH94_02745</name>
</gene>
<proteinExistence type="predicted"/>
<dbReference type="InterPro" id="IPR007844">
    <property type="entry name" value="AsmA"/>
</dbReference>
<reference evidence="3 4" key="1">
    <citation type="submission" date="2015-04" db="EMBL/GenBank/DDBJ databases">
        <title>Comparative genomics of rhizobia nodulating Arachis hypogaea in China.</title>
        <authorList>
            <person name="Li Y."/>
        </authorList>
    </citation>
    <scope>NUCLEOTIDE SEQUENCE [LARGE SCALE GENOMIC DNA]</scope>
    <source>
        <strain evidence="3 4">CCBAU 51787</strain>
    </source>
</reference>
<evidence type="ECO:0000256" key="1">
    <source>
        <dbReference type="SAM" id="MobiDB-lite"/>
    </source>
</evidence>
<name>A0A4V1L4S3_9BRAD</name>
<protein>
    <submittedName>
        <fullName evidence="3">Cell envelope biogenesis protein AsmA</fullName>
    </submittedName>
</protein>
<dbReference type="InterPro" id="IPR052894">
    <property type="entry name" value="AsmA-related"/>
</dbReference>
<evidence type="ECO:0000313" key="3">
    <source>
        <dbReference type="EMBL" id="RXH42474.1"/>
    </source>
</evidence>
<dbReference type="AlphaFoldDB" id="A0A4V1L4S3"/>
<dbReference type="Pfam" id="PF05170">
    <property type="entry name" value="AsmA"/>
    <property type="match status" value="2"/>
</dbReference>
<evidence type="ECO:0000259" key="2">
    <source>
        <dbReference type="Pfam" id="PF05170"/>
    </source>
</evidence>
<feature type="compositionally biased region" description="Polar residues" evidence="1">
    <location>
        <begin position="621"/>
        <end position="636"/>
    </location>
</feature>
<organism evidence="3 4">
    <name type="scientific">Bradyrhizobium zhanjiangense</name>
    <dbReference type="NCBI Taxonomy" id="1325107"/>
    <lineage>
        <taxon>Bacteria</taxon>
        <taxon>Pseudomonadati</taxon>
        <taxon>Pseudomonadota</taxon>
        <taxon>Alphaproteobacteria</taxon>
        <taxon>Hyphomicrobiales</taxon>
        <taxon>Nitrobacteraceae</taxon>
        <taxon>Bradyrhizobium</taxon>
    </lineage>
</organism>
<dbReference type="GO" id="GO:0090313">
    <property type="term" value="P:regulation of protein targeting to membrane"/>
    <property type="evidence" value="ECO:0007669"/>
    <property type="project" value="TreeGrafter"/>
</dbReference>
<dbReference type="RefSeq" id="WP_128943439.1">
    <property type="nucleotide sequence ID" value="NZ_LBJM01000005.1"/>
</dbReference>
<comment type="caution">
    <text evidence="3">The sequence shown here is derived from an EMBL/GenBank/DDBJ whole genome shotgun (WGS) entry which is preliminary data.</text>
</comment>
<dbReference type="EMBL" id="LBJM01000005">
    <property type="protein sequence ID" value="RXH42474.1"/>
    <property type="molecule type" value="Genomic_DNA"/>
</dbReference>
<dbReference type="PANTHER" id="PTHR30441:SF4">
    <property type="entry name" value="PROTEIN ASMA"/>
    <property type="match status" value="1"/>
</dbReference>
<evidence type="ECO:0000313" key="4">
    <source>
        <dbReference type="Proteomes" id="UP000290565"/>
    </source>
</evidence>